<evidence type="ECO:0008006" key="4">
    <source>
        <dbReference type="Google" id="ProtNLM"/>
    </source>
</evidence>
<keyword evidence="3" id="KW-1185">Reference proteome</keyword>
<comment type="similarity">
    <text evidence="1">Belongs to the RutC family.</text>
</comment>
<dbReference type="Gene3D" id="3.30.1330.40">
    <property type="entry name" value="RutC-like"/>
    <property type="match status" value="1"/>
</dbReference>
<evidence type="ECO:0000256" key="1">
    <source>
        <dbReference type="ARBA" id="ARBA00010552"/>
    </source>
</evidence>
<proteinExistence type="inferred from homology"/>
<dbReference type="RefSeq" id="WP_146382641.1">
    <property type="nucleotide sequence ID" value="NZ_VOEJ01000007.1"/>
</dbReference>
<evidence type="ECO:0000313" key="2">
    <source>
        <dbReference type="EMBL" id="TWR26353.1"/>
    </source>
</evidence>
<dbReference type="SUPFAM" id="SSF55298">
    <property type="entry name" value="YjgF-like"/>
    <property type="match status" value="1"/>
</dbReference>
<evidence type="ECO:0000313" key="3">
    <source>
        <dbReference type="Proteomes" id="UP000320042"/>
    </source>
</evidence>
<accession>A0A563U4V1</accession>
<organism evidence="2 3">
    <name type="scientific">Mucilaginibacter pallidiroseus</name>
    <dbReference type="NCBI Taxonomy" id="2599295"/>
    <lineage>
        <taxon>Bacteria</taxon>
        <taxon>Pseudomonadati</taxon>
        <taxon>Bacteroidota</taxon>
        <taxon>Sphingobacteriia</taxon>
        <taxon>Sphingobacteriales</taxon>
        <taxon>Sphingobacteriaceae</taxon>
        <taxon>Mucilaginibacter</taxon>
    </lineage>
</organism>
<protein>
    <recommendedName>
        <fullName evidence="4">2-iminobutanoate/2-iminopropanoate deaminase</fullName>
    </recommendedName>
</protein>
<dbReference type="EMBL" id="VOEJ01000007">
    <property type="protein sequence ID" value="TWR26353.1"/>
    <property type="molecule type" value="Genomic_DNA"/>
</dbReference>
<dbReference type="PANTHER" id="PTHR11803">
    <property type="entry name" value="2-IMINOBUTANOATE/2-IMINOPROPANOATE DEAMINASE RIDA"/>
    <property type="match status" value="1"/>
</dbReference>
<reference evidence="2 3" key="1">
    <citation type="submission" date="2019-07" db="EMBL/GenBank/DDBJ databases">
        <authorList>
            <person name="Kim J."/>
        </authorList>
    </citation>
    <scope>NUCLEOTIDE SEQUENCE [LARGE SCALE GENOMIC DNA]</scope>
    <source>
        <strain evidence="3">dk17</strain>
    </source>
</reference>
<sequence length="202" mass="22406">MVAKIESGKSLNGALYYNENKVKSGKAQLLATNGYTKSDRLLSFDDKLFRLTDLAGRNIRTKTSTLHLSLNFDVNETIDEGKLIASWEDEYGYVQAVKNGNMVYVSGQLGHDEKGTLAEGMEKQMSLAYTNIKNLLNGFGYLEDDIMEEVIYVTEMQAGFQTRKTIGAKFYPDPKRIASSIIGVSELAIPGQVVEIKVVAMK</sequence>
<comment type="caution">
    <text evidence="2">The sequence shown here is derived from an EMBL/GenBank/DDBJ whole genome shotgun (WGS) entry which is preliminary data.</text>
</comment>
<dbReference type="GO" id="GO:0019239">
    <property type="term" value="F:deaminase activity"/>
    <property type="evidence" value="ECO:0007669"/>
    <property type="project" value="TreeGrafter"/>
</dbReference>
<dbReference type="AlphaFoldDB" id="A0A563U4V1"/>
<gene>
    <name evidence="2" type="ORF">FPZ43_14400</name>
</gene>
<dbReference type="Pfam" id="PF01042">
    <property type="entry name" value="Ribonuc_L-PSP"/>
    <property type="match status" value="1"/>
</dbReference>
<dbReference type="Proteomes" id="UP000320042">
    <property type="component" value="Unassembled WGS sequence"/>
</dbReference>
<dbReference type="InterPro" id="IPR006175">
    <property type="entry name" value="YjgF/YER057c/UK114"/>
</dbReference>
<name>A0A563U4V1_9SPHI</name>
<dbReference type="InterPro" id="IPR035959">
    <property type="entry name" value="RutC-like_sf"/>
</dbReference>
<dbReference type="PANTHER" id="PTHR11803:SF58">
    <property type="entry name" value="PROTEIN HMF1-RELATED"/>
    <property type="match status" value="1"/>
</dbReference>
<dbReference type="GO" id="GO:0005829">
    <property type="term" value="C:cytosol"/>
    <property type="evidence" value="ECO:0007669"/>
    <property type="project" value="TreeGrafter"/>
</dbReference>
<dbReference type="OrthoDB" id="9799840at2"/>